<dbReference type="Pfam" id="PF02397">
    <property type="entry name" value="Bac_transf"/>
    <property type="match status" value="1"/>
</dbReference>
<dbReference type="RefSeq" id="WP_038639543.1">
    <property type="nucleotide sequence ID" value="NZ_CP009888.1"/>
</dbReference>
<dbReference type="OrthoDB" id="9808602at2"/>
<dbReference type="GO" id="GO:0016780">
    <property type="term" value="F:phosphotransferase activity, for other substituted phosphate groups"/>
    <property type="evidence" value="ECO:0007669"/>
    <property type="project" value="TreeGrafter"/>
</dbReference>
<evidence type="ECO:0000259" key="2">
    <source>
        <dbReference type="Pfam" id="PF02397"/>
    </source>
</evidence>
<keyword evidence="3" id="KW-0808">Transferase</keyword>
<protein>
    <submittedName>
        <fullName evidence="3">Sugar transferase</fullName>
    </submittedName>
</protein>
<dbReference type="AlphaFoldDB" id="A0A0A7EDI4"/>
<dbReference type="HOGENOM" id="CLU_024920_1_4_6"/>
<dbReference type="PANTHER" id="PTHR30576">
    <property type="entry name" value="COLANIC BIOSYNTHESIS UDP-GLUCOSE LIPID CARRIER TRANSFERASE"/>
    <property type="match status" value="1"/>
</dbReference>
<keyword evidence="4" id="KW-1185">Reference proteome</keyword>
<accession>A0A0A7EDI4</accession>
<name>A0A0A7EDI4_9GAMM</name>
<dbReference type="KEGG" id="pseo:OM33_05055"/>
<reference evidence="3 4" key="1">
    <citation type="submission" date="2014-11" db="EMBL/GenBank/DDBJ databases">
        <title>Complete Genome Sequence of Pseudoalteromonas sp. Strain OCN003 Isolated from Kaneohe Bay, Oahu, Hawaii.</title>
        <authorList>
            <person name="Beurmann S."/>
            <person name="Videau P."/>
            <person name="Ushijima B."/>
            <person name="Smith A.M."/>
            <person name="Aeby G.S."/>
            <person name="Callahan S.M."/>
            <person name="Belcaid M."/>
        </authorList>
    </citation>
    <scope>NUCLEOTIDE SEQUENCE [LARGE SCALE GENOMIC DNA]</scope>
    <source>
        <strain evidence="3 4">OCN003</strain>
    </source>
</reference>
<dbReference type="Proteomes" id="UP000030341">
    <property type="component" value="Chromosome 1"/>
</dbReference>
<feature type="domain" description="Bacterial sugar transferase" evidence="2">
    <location>
        <begin position="2"/>
        <end position="176"/>
    </location>
</feature>
<proteinExistence type="inferred from homology"/>
<evidence type="ECO:0000313" key="4">
    <source>
        <dbReference type="Proteomes" id="UP000030341"/>
    </source>
</evidence>
<dbReference type="PANTHER" id="PTHR30576:SF8">
    <property type="entry name" value="UNDECAPRENYL-PHOSPHATE GALACTOSE PHOSPHOTRANSFERASE"/>
    <property type="match status" value="1"/>
</dbReference>
<dbReference type="STRING" id="1348114.OM33_05055"/>
<evidence type="ECO:0000256" key="1">
    <source>
        <dbReference type="ARBA" id="ARBA00006464"/>
    </source>
</evidence>
<gene>
    <name evidence="3" type="ORF">OM33_05055</name>
</gene>
<dbReference type="eggNOG" id="COG2148">
    <property type="taxonomic scope" value="Bacteria"/>
</dbReference>
<dbReference type="EMBL" id="CP009888">
    <property type="protein sequence ID" value="AIY64588.1"/>
    <property type="molecule type" value="Genomic_DNA"/>
</dbReference>
<sequence>MKRVFDIVVSLFALLVLSPIIIVTALLVATKLGRPVLFRQQRPGLNGELFSMYKFRSMLDVTDTHGKPLRDADRLTSFGRILRSTSLDELPGLFCVLLGKMSLVGPRPLLPEYLPLYSEKQAKRHNVRPGITGWAQVNGRNAISWEEKFELDVWYVENQNFWLDIKILFLTIKKVFVREGISSEEHVTMPKFEGTKDDE</sequence>
<comment type="similarity">
    <text evidence="1">Belongs to the bacterial sugar transferase family.</text>
</comment>
<organism evidence="3 4">
    <name type="scientific">Pseudoalteromonas piratica</name>
    <dbReference type="NCBI Taxonomy" id="1348114"/>
    <lineage>
        <taxon>Bacteria</taxon>
        <taxon>Pseudomonadati</taxon>
        <taxon>Pseudomonadota</taxon>
        <taxon>Gammaproteobacteria</taxon>
        <taxon>Alteromonadales</taxon>
        <taxon>Pseudoalteromonadaceae</taxon>
        <taxon>Pseudoalteromonas</taxon>
    </lineage>
</organism>
<dbReference type="InterPro" id="IPR003362">
    <property type="entry name" value="Bact_transf"/>
</dbReference>
<evidence type="ECO:0000313" key="3">
    <source>
        <dbReference type="EMBL" id="AIY64588.1"/>
    </source>
</evidence>